<dbReference type="SUPFAM" id="SSF53756">
    <property type="entry name" value="UDP-Glycosyltransferase/glycogen phosphorylase"/>
    <property type="match status" value="1"/>
</dbReference>
<evidence type="ECO:0000256" key="1">
    <source>
        <dbReference type="ARBA" id="ARBA00001275"/>
    </source>
</evidence>
<keyword evidence="7" id="KW-0663">Pyridoxal phosphate</keyword>
<keyword evidence="6" id="KW-0808">Transferase</keyword>
<name>A0A8A7KA82_9FIRM</name>
<dbReference type="KEGG" id="ifn:GM661_10505"/>
<sequence>MSEEKKEIAYFCMEYGLDEKLPLYAGGLGILAGDYLKAARDLNSQVVGIGILWWQDYTTQLINHEGYPYDTYPTHNYNNLVEDTGLSVSVEIAGNSVECKIHKVEKLNNAPLYLLETGRPDSKYGWITDKLYAGDNYNRIAQEIVLGIGGVRALRKLGLKIDKYHFNEGHAAFAGLELIREKIHNGQSFEQALKETQEEIVFTTHTPVQAGNESHDLNLLMEIGANNGLGYEQLKLIGGEPFNMTASCLHMSNIANGVSQLHGKTATDMWAHLNNSAPIISITNGVHRKTWQDKNINKAFPNNNDIWSAHYQNKKKLVDYIAQKTDARMNPDNLIIGFARRAAPYKRSELIFRDTDEIDDLLQTGKIQLVFSGKAHPNDHYGKDIVATLVAMDKKYRDNVAFLENYNMEICRYLIQGSDVWLNNPKRPMEASGTSGMKAAMNGVLNLSVLDGWVAEGPEHGINGWILDEEFPNLDEKLSEDEKDLLALYNILRNDIIPIYYDDRDRWVRMMKESIAMSQDRFSAQRMLKDYSQKMYKKAEPALV</sequence>
<gene>
    <name evidence="10" type="primary">glgP</name>
    <name evidence="10" type="ORF">GM661_10505</name>
</gene>
<dbReference type="EMBL" id="CP046640">
    <property type="protein sequence ID" value="QTL98371.1"/>
    <property type="molecule type" value="Genomic_DNA"/>
</dbReference>
<evidence type="ECO:0000256" key="8">
    <source>
        <dbReference type="ARBA" id="ARBA00023277"/>
    </source>
</evidence>
<evidence type="ECO:0000256" key="9">
    <source>
        <dbReference type="ARBA" id="ARBA00025174"/>
    </source>
</evidence>
<dbReference type="RefSeq" id="WP_230866806.1">
    <property type="nucleotide sequence ID" value="NZ_CP046640.1"/>
</dbReference>
<comment type="function">
    <text evidence="9">Phosphorylase is an important allosteric enzyme in carbohydrate metabolism. Enzymes from different sources differ in their regulatory mechanisms and in their natural substrates. However, all known phosphorylases share catalytic and structural properties.</text>
</comment>
<evidence type="ECO:0000256" key="2">
    <source>
        <dbReference type="ARBA" id="ARBA00001933"/>
    </source>
</evidence>
<dbReference type="AlphaFoldDB" id="A0A8A7KA82"/>
<evidence type="ECO:0000256" key="7">
    <source>
        <dbReference type="ARBA" id="ARBA00022898"/>
    </source>
</evidence>
<keyword evidence="11" id="KW-1185">Reference proteome</keyword>
<dbReference type="PROSITE" id="PS00102">
    <property type="entry name" value="PHOSPHORYLASE"/>
    <property type="match status" value="1"/>
</dbReference>
<proteinExistence type="inferred from homology"/>
<dbReference type="GO" id="GO:0030170">
    <property type="term" value="F:pyridoxal phosphate binding"/>
    <property type="evidence" value="ECO:0007669"/>
    <property type="project" value="InterPro"/>
</dbReference>
<reference evidence="10" key="1">
    <citation type="submission" date="2019-12" db="EMBL/GenBank/DDBJ databases">
        <authorList>
            <person name="zhang j."/>
            <person name="sun C.M."/>
        </authorList>
    </citation>
    <scope>NUCLEOTIDE SEQUENCE</scope>
    <source>
        <strain evidence="10">NS-1</strain>
    </source>
</reference>
<evidence type="ECO:0000256" key="4">
    <source>
        <dbReference type="ARBA" id="ARBA00012591"/>
    </source>
</evidence>
<dbReference type="Proteomes" id="UP000665020">
    <property type="component" value="Chromosome"/>
</dbReference>
<dbReference type="InterPro" id="IPR035090">
    <property type="entry name" value="Pyridoxal_P_attach_site"/>
</dbReference>
<comment type="similarity">
    <text evidence="3">Belongs to the glycogen phosphorylase family.</text>
</comment>
<evidence type="ECO:0000256" key="3">
    <source>
        <dbReference type="ARBA" id="ARBA00006047"/>
    </source>
</evidence>
<comment type="catalytic activity">
    <reaction evidence="1">
        <text>[(1-&gt;4)-alpha-D-glucosyl](n) + phosphate = [(1-&gt;4)-alpha-D-glucosyl](n-1) + alpha-D-glucose 1-phosphate</text>
        <dbReference type="Rhea" id="RHEA:41732"/>
        <dbReference type="Rhea" id="RHEA-COMP:9584"/>
        <dbReference type="Rhea" id="RHEA-COMP:9586"/>
        <dbReference type="ChEBI" id="CHEBI:15444"/>
        <dbReference type="ChEBI" id="CHEBI:43474"/>
        <dbReference type="ChEBI" id="CHEBI:58601"/>
        <dbReference type="EC" id="2.4.1.1"/>
    </reaction>
</comment>
<accession>A0A8A7KA82</accession>
<dbReference type="InterPro" id="IPR000811">
    <property type="entry name" value="Glyco_trans_35"/>
</dbReference>
<dbReference type="Pfam" id="PF00343">
    <property type="entry name" value="Phosphorylase"/>
    <property type="match status" value="1"/>
</dbReference>
<evidence type="ECO:0000313" key="11">
    <source>
        <dbReference type="Proteomes" id="UP000665020"/>
    </source>
</evidence>
<evidence type="ECO:0000313" key="10">
    <source>
        <dbReference type="EMBL" id="QTL98371.1"/>
    </source>
</evidence>
<keyword evidence="8" id="KW-0119">Carbohydrate metabolism</keyword>
<dbReference type="InterPro" id="IPR011834">
    <property type="entry name" value="Agluc_phsphrylas"/>
</dbReference>
<evidence type="ECO:0000256" key="6">
    <source>
        <dbReference type="ARBA" id="ARBA00022679"/>
    </source>
</evidence>
<dbReference type="PANTHER" id="PTHR42655:SF1">
    <property type="entry name" value="GLYCOGEN PHOSPHORYLASE"/>
    <property type="match status" value="1"/>
</dbReference>
<dbReference type="EC" id="2.4.1.1" evidence="4"/>
<dbReference type="InterPro" id="IPR052182">
    <property type="entry name" value="Glycogen/Maltodextrin_Phosph"/>
</dbReference>
<dbReference type="NCBIfam" id="TIGR02094">
    <property type="entry name" value="more_P_ylases"/>
    <property type="match status" value="2"/>
</dbReference>
<comment type="cofactor">
    <cofactor evidence="2">
        <name>pyridoxal 5'-phosphate</name>
        <dbReference type="ChEBI" id="CHEBI:597326"/>
    </cofactor>
</comment>
<protein>
    <recommendedName>
        <fullName evidence="4">glycogen phosphorylase</fullName>
        <ecNumber evidence="4">2.4.1.1</ecNumber>
    </recommendedName>
</protein>
<dbReference type="GO" id="GO:0005975">
    <property type="term" value="P:carbohydrate metabolic process"/>
    <property type="evidence" value="ECO:0007669"/>
    <property type="project" value="InterPro"/>
</dbReference>
<dbReference type="GO" id="GO:0008184">
    <property type="term" value="F:glycogen phosphorylase activity"/>
    <property type="evidence" value="ECO:0007669"/>
    <property type="project" value="InterPro"/>
</dbReference>
<dbReference type="Gene3D" id="3.40.50.2000">
    <property type="entry name" value="Glycogen Phosphorylase B"/>
    <property type="match status" value="3"/>
</dbReference>
<dbReference type="PANTHER" id="PTHR42655">
    <property type="entry name" value="GLYCOGEN PHOSPHORYLASE"/>
    <property type="match status" value="1"/>
</dbReference>
<evidence type="ECO:0000256" key="5">
    <source>
        <dbReference type="ARBA" id="ARBA00022676"/>
    </source>
</evidence>
<organism evidence="10 11">
    <name type="scientific">Iocasia fonsfrigidae</name>
    <dbReference type="NCBI Taxonomy" id="2682810"/>
    <lineage>
        <taxon>Bacteria</taxon>
        <taxon>Bacillati</taxon>
        <taxon>Bacillota</taxon>
        <taxon>Clostridia</taxon>
        <taxon>Halanaerobiales</taxon>
        <taxon>Halanaerobiaceae</taxon>
        <taxon>Iocasia</taxon>
    </lineage>
</organism>
<keyword evidence="5" id="KW-0328">Glycosyltransferase</keyword>